<dbReference type="PROSITE" id="PS50164">
    <property type="entry name" value="GIY_YIG"/>
    <property type="match status" value="1"/>
</dbReference>
<dbReference type="Gene3D" id="3.40.1440.10">
    <property type="entry name" value="GIY-YIG endonuclease"/>
    <property type="match status" value="1"/>
</dbReference>
<dbReference type="OrthoDB" id="1495241at2"/>
<feature type="domain" description="GIY-YIG" evidence="2">
    <location>
        <begin position="3"/>
        <end position="79"/>
    </location>
</feature>
<comment type="caution">
    <text evidence="3">The sequence shown here is derived from an EMBL/GenBank/DDBJ whole genome shotgun (WGS) entry which is preliminary data.</text>
</comment>
<proteinExistence type="inferred from homology"/>
<dbReference type="PANTHER" id="PTHR34477">
    <property type="entry name" value="UPF0213 PROTEIN YHBQ"/>
    <property type="match status" value="1"/>
</dbReference>
<accession>A0A0P7C5P7</accession>
<dbReference type="InterPro" id="IPR000305">
    <property type="entry name" value="GIY-YIG_endonuc"/>
</dbReference>
<evidence type="ECO:0000259" key="2">
    <source>
        <dbReference type="PROSITE" id="PS50164"/>
    </source>
</evidence>
<name>A0A0P7C5P7_9BACT</name>
<dbReference type="SUPFAM" id="SSF82771">
    <property type="entry name" value="GIY-YIG endonuclease"/>
    <property type="match status" value="1"/>
</dbReference>
<sequence>MHKEYHVYILLCSDGTYYTGMTSYLEQRMQQHQKAHFPKAYTARRRPLELQFLATFSSVFDAIEFEKKLKGWSGQKKKALIEGEEEKLKELARCRNLTHFKFFVGE</sequence>
<gene>
    <name evidence="3" type="ORF">AFM12_03380</name>
</gene>
<dbReference type="STRING" id="1605367.AFM12_03380"/>
<protein>
    <recommendedName>
        <fullName evidence="2">GIY-YIG domain-containing protein</fullName>
    </recommendedName>
</protein>
<comment type="similarity">
    <text evidence="1">Belongs to the UPF0213 family.</text>
</comment>
<evidence type="ECO:0000313" key="3">
    <source>
        <dbReference type="EMBL" id="KPM49648.1"/>
    </source>
</evidence>
<reference evidence="3 4" key="1">
    <citation type="submission" date="2015-07" db="EMBL/GenBank/DDBJ databases">
        <title>The draft genome sequence of Leadbetterella sp. JN14-9.</title>
        <authorList>
            <person name="Liu Y."/>
            <person name="Du J."/>
            <person name="Shao Z."/>
        </authorList>
    </citation>
    <scope>NUCLEOTIDE SEQUENCE [LARGE SCALE GENOMIC DNA]</scope>
    <source>
        <strain evidence="3 4">JN14-9</strain>
    </source>
</reference>
<dbReference type="AlphaFoldDB" id="A0A0P7C5P7"/>
<keyword evidence="4" id="KW-1185">Reference proteome</keyword>
<dbReference type="Pfam" id="PF01541">
    <property type="entry name" value="GIY-YIG"/>
    <property type="match status" value="1"/>
</dbReference>
<evidence type="ECO:0000313" key="4">
    <source>
        <dbReference type="Proteomes" id="UP000050454"/>
    </source>
</evidence>
<dbReference type="RefSeq" id="WP_055143908.1">
    <property type="nucleotide sequence ID" value="NZ_JXSZ01000005.1"/>
</dbReference>
<dbReference type="EMBL" id="LGTQ01000005">
    <property type="protein sequence ID" value="KPM49648.1"/>
    <property type="molecule type" value="Genomic_DNA"/>
</dbReference>
<dbReference type="InterPro" id="IPR050190">
    <property type="entry name" value="UPF0213_domain"/>
</dbReference>
<dbReference type="Proteomes" id="UP000050454">
    <property type="component" value="Unassembled WGS sequence"/>
</dbReference>
<evidence type="ECO:0000256" key="1">
    <source>
        <dbReference type="ARBA" id="ARBA00007435"/>
    </source>
</evidence>
<dbReference type="PANTHER" id="PTHR34477:SF1">
    <property type="entry name" value="UPF0213 PROTEIN YHBQ"/>
    <property type="match status" value="1"/>
</dbReference>
<organism evidence="3 4">
    <name type="scientific">Jiulongibacter sediminis</name>
    <dbReference type="NCBI Taxonomy" id="1605367"/>
    <lineage>
        <taxon>Bacteria</taxon>
        <taxon>Pseudomonadati</taxon>
        <taxon>Bacteroidota</taxon>
        <taxon>Cytophagia</taxon>
        <taxon>Cytophagales</taxon>
        <taxon>Leadbetterellaceae</taxon>
        <taxon>Jiulongibacter</taxon>
    </lineage>
</organism>
<dbReference type="InterPro" id="IPR035901">
    <property type="entry name" value="GIY-YIG_endonuc_sf"/>
</dbReference>
<dbReference type="CDD" id="cd10456">
    <property type="entry name" value="GIY-YIG_UPF0213"/>
    <property type="match status" value="1"/>
</dbReference>